<evidence type="ECO:0000313" key="1">
    <source>
        <dbReference type="EMBL" id="RKF62274.1"/>
    </source>
</evidence>
<reference evidence="1 2" key="1">
    <citation type="journal article" date="2018" name="BMC Genomics">
        <title>Comparative genome analyses reveal sequence features reflecting distinct modes of host-adaptation between dicot and monocot powdery mildew.</title>
        <authorList>
            <person name="Wu Y."/>
            <person name="Ma X."/>
            <person name="Pan Z."/>
            <person name="Kale S.D."/>
            <person name="Song Y."/>
            <person name="King H."/>
            <person name="Zhang Q."/>
            <person name="Presley C."/>
            <person name="Deng X."/>
            <person name="Wei C.I."/>
            <person name="Xiao S."/>
        </authorList>
    </citation>
    <scope>NUCLEOTIDE SEQUENCE [LARGE SCALE GENOMIC DNA]</scope>
    <source>
        <strain evidence="1">UMSG3</strain>
    </source>
</reference>
<sequence length="56" mass="6640">MPSSLPIFRWLQEKAVTPATPPVLVSHQRDLECFKIPRLPWSVYWDWTQIFTIQGQ</sequence>
<dbReference type="AlphaFoldDB" id="A0A420HXT2"/>
<evidence type="ECO:0000313" key="2">
    <source>
        <dbReference type="Proteomes" id="UP000283383"/>
    </source>
</evidence>
<comment type="caution">
    <text evidence="1">The sequence shown here is derived from an EMBL/GenBank/DDBJ whole genome shotgun (WGS) entry which is preliminary data.</text>
</comment>
<gene>
    <name evidence="1" type="ORF">GcM3_148009</name>
</gene>
<dbReference type="Proteomes" id="UP000283383">
    <property type="component" value="Unassembled WGS sequence"/>
</dbReference>
<feature type="non-terminal residue" evidence="1">
    <location>
        <position position="56"/>
    </location>
</feature>
<protein>
    <submittedName>
        <fullName evidence="1">Uncharacterized protein</fullName>
    </submittedName>
</protein>
<name>A0A420HXT2_9PEZI</name>
<accession>A0A420HXT2</accession>
<proteinExistence type="predicted"/>
<dbReference type="EMBL" id="MCBQ01014893">
    <property type="protein sequence ID" value="RKF62274.1"/>
    <property type="molecule type" value="Genomic_DNA"/>
</dbReference>
<organism evidence="1 2">
    <name type="scientific">Golovinomyces cichoracearum</name>
    <dbReference type="NCBI Taxonomy" id="62708"/>
    <lineage>
        <taxon>Eukaryota</taxon>
        <taxon>Fungi</taxon>
        <taxon>Dikarya</taxon>
        <taxon>Ascomycota</taxon>
        <taxon>Pezizomycotina</taxon>
        <taxon>Leotiomycetes</taxon>
        <taxon>Erysiphales</taxon>
        <taxon>Erysiphaceae</taxon>
        <taxon>Golovinomyces</taxon>
    </lineage>
</organism>
<keyword evidence="2" id="KW-1185">Reference proteome</keyword>